<evidence type="ECO:0000313" key="3">
    <source>
        <dbReference type="EMBL" id="ANP47873.1"/>
    </source>
</evidence>
<dbReference type="PANTHER" id="PTHR34475">
    <property type="match status" value="1"/>
</dbReference>
<reference evidence="3 4" key="1">
    <citation type="submission" date="2015-11" db="EMBL/GenBank/DDBJ databases">
        <title>Whole-Genome Sequence of Candidatus Oderbacter manganicum from the National Park Lower Oder Valley, Germany.</title>
        <authorList>
            <person name="Braun B."/>
            <person name="Liere K."/>
            <person name="Szewzyk U."/>
        </authorList>
    </citation>
    <scope>NUCLEOTIDE SEQUENCE [LARGE SCALE GENOMIC DNA]</scope>
    <source>
        <strain evidence="3 4">OTSz_A_272</strain>
    </source>
</reference>
<gene>
    <name evidence="3" type="ORF">ATE48_19200</name>
</gene>
<dbReference type="PANTHER" id="PTHR34475:SF1">
    <property type="entry name" value="CYTOSKELETON PROTEIN RODZ"/>
    <property type="match status" value="1"/>
</dbReference>
<dbReference type="Pfam" id="PF13413">
    <property type="entry name" value="HTH_25"/>
    <property type="match status" value="1"/>
</dbReference>
<dbReference type="OrthoDB" id="9790252at2"/>
<dbReference type="STRING" id="1759059.ATE48_19200"/>
<dbReference type="InParanoid" id="A0A1B1AMT6"/>
<dbReference type="Pfam" id="PF13464">
    <property type="entry name" value="RodZ_C"/>
    <property type="match status" value="1"/>
</dbReference>
<name>A0A1B1AMT6_9PROT</name>
<dbReference type="AlphaFoldDB" id="A0A1B1AMT6"/>
<keyword evidence="4" id="KW-1185">Reference proteome</keyword>
<feature type="region of interest" description="Disordered" evidence="1">
    <location>
        <begin position="114"/>
        <end position="133"/>
    </location>
</feature>
<dbReference type="CDD" id="cd00093">
    <property type="entry name" value="HTH_XRE"/>
    <property type="match status" value="1"/>
</dbReference>
<evidence type="ECO:0000313" key="4">
    <source>
        <dbReference type="Proteomes" id="UP000092498"/>
    </source>
</evidence>
<dbReference type="Proteomes" id="UP000092498">
    <property type="component" value="Chromosome"/>
</dbReference>
<dbReference type="InterPro" id="IPR050400">
    <property type="entry name" value="Bact_Cytoskel_RodZ"/>
</dbReference>
<feature type="domain" description="Cytoskeleton protein RodZ-like C-terminal" evidence="2">
    <location>
        <begin position="192"/>
        <end position="254"/>
    </location>
</feature>
<dbReference type="InterPro" id="IPR001387">
    <property type="entry name" value="Cro/C1-type_HTH"/>
</dbReference>
<dbReference type="InterPro" id="IPR025194">
    <property type="entry name" value="RodZ-like_C"/>
</dbReference>
<protein>
    <recommendedName>
        <fullName evidence="2">Cytoskeleton protein RodZ-like C-terminal domain-containing protein</fullName>
    </recommendedName>
</protein>
<evidence type="ECO:0000256" key="1">
    <source>
        <dbReference type="SAM" id="MobiDB-lite"/>
    </source>
</evidence>
<dbReference type="InterPro" id="IPR010982">
    <property type="entry name" value="Lambda_DNA-bd_dom_sf"/>
</dbReference>
<dbReference type="GO" id="GO:0003677">
    <property type="term" value="F:DNA binding"/>
    <property type="evidence" value="ECO:0007669"/>
    <property type="project" value="InterPro"/>
</dbReference>
<evidence type="ECO:0000259" key="2">
    <source>
        <dbReference type="Pfam" id="PF13464"/>
    </source>
</evidence>
<organism evidence="3 4">
    <name type="scientific">Candidatus Viadribacter manganicus</name>
    <dbReference type="NCBI Taxonomy" id="1759059"/>
    <lineage>
        <taxon>Bacteria</taxon>
        <taxon>Pseudomonadati</taxon>
        <taxon>Pseudomonadota</taxon>
        <taxon>Alphaproteobacteria</taxon>
        <taxon>Hyphomonadales</taxon>
        <taxon>Hyphomonadaceae</taxon>
        <taxon>Candidatus Viadribacter</taxon>
    </lineage>
</organism>
<feature type="region of interest" description="Disordered" evidence="1">
    <location>
        <begin position="162"/>
        <end position="185"/>
    </location>
</feature>
<dbReference type="EMBL" id="CP013244">
    <property type="protein sequence ID" value="ANP47873.1"/>
    <property type="molecule type" value="Genomic_DNA"/>
</dbReference>
<feature type="region of interest" description="Disordered" evidence="1">
    <location>
        <begin position="1"/>
        <end position="34"/>
    </location>
</feature>
<accession>A0A1B1AMT6</accession>
<dbReference type="RefSeq" id="WP_066774418.1">
    <property type="nucleotide sequence ID" value="NZ_CP013244.1"/>
</dbReference>
<proteinExistence type="predicted"/>
<dbReference type="Gene3D" id="1.10.260.40">
    <property type="entry name" value="lambda repressor-like DNA-binding domains"/>
    <property type="match status" value="1"/>
</dbReference>
<feature type="compositionally biased region" description="Polar residues" evidence="1">
    <location>
        <begin position="166"/>
        <end position="181"/>
    </location>
</feature>
<sequence>MLQPVPTDPQPTGDQVDARAQRQTPAAPTPVLDNAWRAGRKLSEARRQRGWSLDEVADRIRVRREFLEALEEMNVKLLPGKAYALAFLRSYARELGIEEKAIVDQFQDECALTRDDEPKPAIRSPTSKPRQRPPWAAAAALVLIAAGFVGWRALDSQLRSEDEQQVAASSGGPSIGTTPVSTGEAPTRVVEIRAVTDGWLEARGPDGTVFLSRNLRAGDVYRPDPSAGWTLHARDGGAFEMYVNGVSAGLMGTAGMPVLGRSIDEIQPLTQAQAASPRS</sequence>
<dbReference type="KEGG" id="cbot:ATE48_19200"/>